<proteinExistence type="predicted"/>
<dbReference type="Proteomes" id="UP000184164">
    <property type="component" value="Unassembled WGS sequence"/>
</dbReference>
<reference evidence="2 3" key="1">
    <citation type="submission" date="2016-11" db="EMBL/GenBank/DDBJ databases">
        <authorList>
            <person name="Jaros S."/>
            <person name="Januszkiewicz K."/>
            <person name="Wedrychowicz H."/>
        </authorList>
    </citation>
    <scope>NUCLEOTIDE SEQUENCE [LARGE SCALE GENOMIC DNA]</scope>
    <source>
        <strain evidence="2 3">DSM 26910</strain>
    </source>
</reference>
<dbReference type="EMBL" id="FQUM01000018">
    <property type="protein sequence ID" value="SHG00610.1"/>
    <property type="molecule type" value="Genomic_DNA"/>
</dbReference>
<organism evidence="2 3">
    <name type="scientific">Mariniphaga anaerophila</name>
    <dbReference type="NCBI Taxonomy" id="1484053"/>
    <lineage>
        <taxon>Bacteria</taxon>
        <taxon>Pseudomonadati</taxon>
        <taxon>Bacteroidota</taxon>
        <taxon>Bacteroidia</taxon>
        <taxon>Marinilabiliales</taxon>
        <taxon>Prolixibacteraceae</taxon>
        <taxon>Mariniphaga</taxon>
    </lineage>
</organism>
<evidence type="ECO:0000256" key="1">
    <source>
        <dbReference type="SAM" id="Phobius"/>
    </source>
</evidence>
<feature type="transmembrane region" description="Helical" evidence="1">
    <location>
        <begin position="101"/>
        <end position="121"/>
    </location>
</feature>
<feature type="transmembrane region" description="Helical" evidence="1">
    <location>
        <begin position="9"/>
        <end position="28"/>
    </location>
</feature>
<feature type="transmembrane region" description="Helical" evidence="1">
    <location>
        <begin position="155"/>
        <end position="183"/>
    </location>
</feature>
<name>A0A1M5G9W7_9BACT</name>
<feature type="transmembrane region" description="Helical" evidence="1">
    <location>
        <begin position="75"/>
        <end position="95"/>
    </location>
</feature>
<feature type="transmembrane region" description="Helical" evidence="1">
    <location>
        <begin position="265"/>
        <end position="288"/>
    </location>
</feature>
<keyword evidence="1" id="KW-0812">Transmembrane</keyword>
<dbReference type="OrthoDB" id="1077924at2"/>
<dbReference type="InterPro" id="IPR045692">
    <property type="entry name" value="DUF6057"/>
</dbReference>
<evidence type="ECO:0008006" key="4">
    <source>
        <dbReference type="Google" id="ProtNLM"/>
    </source>
</evidence>
<gene>
    <name evidence="2" type="ORF">SAMN05444274_11822</name>
</gene>
<feature type="transmembrane region" description="Helical" evidence="1">
    <location>
        <begin position="195"/>
        <end position="215"/>
    </location>
</feature>
<dbReference type="Pfam" id="PF19529">
    <property type="entry name" value="DUF6057"/>
    <property type="match status" value="1"/>
</dbReference>
<sequence length="587" mass="69041">MNNIKHIKFGYRLFLVGYILIFGYYYWLGDYIFAFQENSFLLVWTPEYLIPFLLKPGGILELAGKILTQLYMNQFIGSLILSGIIILPSVLLYSIDRKLNTDHFVFSGFIYIIPTALLMLLQTFYYHFMEYNIGINAILLYSLFSTHHYKKKKYYLPLIMLPLFMYVAGAYTLVFIGTCIVLCLTQQKKRGILRYFLVIILETVITIVAFQKYFFLQPYSQILKFPLPTLDIQEYKLLLFSLGAIIVLHPLLLKNNALKLALSKLRYFQGIALVFILLLTSAAMYRLYNPQVINVIKMQKLITEKKWDKVIDFHENEPSRNLIGQFFYNIALSETNQLCDRLFCGQQDFGPKSLVLPWDNEHLNWGAHFFYSIGLINEAHRWAYEEFIVYGAKPQNTTLLAKTNLINGNYARAEKYIRLLKHTFNYRKEGKELEALLENPKSIMSHSEFKRRMENLPKNQFFIQVSDPQNNIPLMLKDNIHNTQALEYQMAWYLLTKDVSSIIGNIDAFKKADYKALPTHIEEAILAYQNSTKKNVNLSEYNISEKTQENFRKYVSSFTRLKNDKKSLQSYLKKEFGNTFWYYFHFQ</sequence>
<keyword evidence="1" id="KW-0472">Membrane</keyword>
<dbReference type="RefSeq" id="WP_139249803.1">
    <property type="nucleotide sequence ID" value="NZ_FQUM01000018.1"/>
</dbReference>
<accession>A0A1M5G9W7</accession>
<keyword evidence="1" id="KW-1133">Transmembrane helix</keyword>
<keyword evidence="3" id="KW-1185">Reference proteome</keyword>
<evidence type="ECO:0000313" key="3">
    <source>
        <dbReference type="Proteomes" id="UP000184164"/>
    </source>
</evidence>
<evidence type="ECO:0000313" key="2">
    <source>
        <dbReference type="EMBL" id="SHG00610.1"/>
    </source>
</evidence>
<feature type="transmembrane region" description="Helical" evidence="1">
    <location>
        <begin position="235"/>
        <end position="253"/>
    </location>
</feature>
<dbReference type="AlphaFoldDB" id="A0A1M5G9W7"/>
<protein>
    <recommendedName>
        <fullName evidence="4">Transmembrane protein</fullName>
    </recommendedName>
</protein>